<feature type="transmembrane region" description="Helical" evidence="1">
    <location>
        <begin position="7"/>
        <end position="26"/>
    </location>
</feature>
<keyword evidence="1" id="KW-0812">Transmembrane</keyword>
<evidence type="ECO:0000313" key="3">
    <source>
        <dbReference type="Proteomes" id="UP000198604"/>
    </source>
</evidence>
<keyword evidence="3" id="KW-1185">Reference proteome</keyword>
<feature type="transmembrane region" description="Helical" evidence="1">
    <location>
        <begin position="134"/>
        <end position="159"/>
    </location>
</feature>
<gene>
    <name evidence="2" type="ORF">BN1356_00254</name>
</gene>
<keyword evidence="1" id="KW-0472">Membrane</keyword>
<dbReference type="Proteomes" id="UP000198604">
    <property type="component" value="Unassembled WGS sequence"/>
</dbReference>
<proteinExistence type="predicted"/>
<keyword evidence="1" id="KW-1133">Transmembrane helix</keyword>
<sequence length="175" mass="19359">MKKPIHLYIFAVLSLIASVLRIYTVFFSKFDEAQIRSGLEAAGITGGDLDGIIGMSKASNAFTTNIINKILVVALFAILIATIVFLFKKANEKASYTYIAYLFGTLIYFTYSFIGTNQISKIHETAEMQGFTKSAALMGYGINILLFVIYFGVTVFFLVRKPKVTPDMSQTATDI</sequence>
<dbReference type="RefSeq" id="WP_141651813.1">
    <property type="nucleotide sequence ID" value="NZ_CTEN01000001.1"/>
</dbReference>
<dbReference type="AlphaFoldDB" id="A0A0E4CRX7"/>
<protein>
    <submittedName>
        <fullName evidence="2">Major facilitator superfamily permease</fullName>
    </submittedName>
</protein>
<dbReference type="STRING" id="1608583.BN1356_00254"/>
<evidence type="ECO:0000313" key="2">
    <source>
        <dbReference type="EMBL" id="CQR23885.1"/>
    </source>
</evidence>
<dbReference type="EMBL" id="CTEN01000001">
    <property type="protein sequence ID" value="CQR23885.1"/>
    <property type="molecule type" value="Genomic_DNA"/>
</dbReference>
<feature type="transmembrane region" description="Helical" evidence="1">
    <location>
        <begin position="94"/>
        <end position="114"/>
    </location>
</feature>
<dbReference type="OrthoDB" id="2218687at2"/>
<name>A0A0E4CRX7_9STRE</name>
<accession>A0A0E4CRX7</accession>
<organism evidence="2 3">
    <name type="scientific">Streptococcus varani</name>
    <dbReference type="NCBI Taxonomy" id="1608583"/>
    <lineage>
        <taxon>Bacteria</taxon>
        <taxon>Bacillati</taxon>
        <taxon>Bacillota</taxon>
        <taxon>Bacilli</taxon>
        <taxon>Lactobacillales</taxon>
        <taxon>Streptococcaceae</taxon>
        <taxon>Streptococcus</taxon>
    </lineage>
</organism>
<evidence type="ECO:0000256" key="1">
    <source>
        <dbReference type="SAM" id="Phobius"/>
    </source>
</evidence>
<feature type="transmembrane region" description="Helical" evidence="1">
    <location>
        <begin position="66"/>
        <end position="87"/>
    </location>
</feature>
<reference evidence="3" key="1">
    <citation type="submission" date="2015-03" db="EMBL/GenBank/DDBJ databases">
        <authorList>
            <person name="Urmite Genomes"/>
        </authorList>
    </citation>
    <scope>NUCLEOTIDE SEQUENCE [LARGE SCALE GENOMIC DNA]</scope>
    <source>
        <strain evidence="3">FF10</strain>
    </source>
</reference>